<dbReference type="PANTHER" id="PTHR31435:SF9">
    <property type="entry name" value="PROTEIN NATD1"/>
    <property type="match status" value="1"/>
</dbReference>
<evidence type="ECO:0000313" key="2">
    <source>
        <dbReference type="EMBL" id="GAA0222887.1"/>
    </source>
</evidence>
<evidence type="ECO:0000259" key="1">
    <source>
        <dbReference type="PROSITE" id="PS51729"/>
    </source>
</evidence>
<dbReference type="SUPFAM" id="SSF55729">
    <property type="entry name" value="Acyl-CoA N-acyltransferases (Nat)"/>
    <property type="match status" value="1"/>
</dbReference>
<dbReference type="Gene3D" id="3.40.630.30">
    <property type="match status" value="1"/>
</dbReference>
<dbReference type="Proteomes" id="UP001501176">
    <property type="component" value="Unassembled WGS sequence"/>
</dbReference>
<dbReference type="InterPro" id="IPR016181">
    <property type="entry name" value="Acyl_CoA_acyltransferase"/>
</dbReference>
<dbReference type="RefSeq" id="WP_325126168.1">
    <property type="nucleotide sequence ID" value="NZ_BAAAFN010000008.1"/>
</dbReference>
<proteinExistence type="predicted"/>
<reference evidence="2 3" key="1">
    <citation type="journal article" date="2019" name="Int. J. Syst. Evol. Microbiol.">
        <title>The Global Catalogue of Microorganisms (GCM) 10K type strain sequencing project: providing services to taxonomists for standard genome sequencing and annotation.</title>
        <authorList>
            <consortium name="The Broad Institute Genomics Platform"/>
            <consortium name="The Broad Institute Genome Sequencing Center for Infectious Disease"/>
            <person name="Wu L."/>
            <person name="Ma J."/>
        </authorList>
    </citation>
    <scope>NUCLEOTIDE SEQUENCE [LARGE SCALE GENOMIC DNA]</scope>
    <source>
        <strain evidence="2 3">JCM 16240</strain>
    </source>
</reference>
<dbReference type="InterPro" id="IPR031165">
    <property type="entry name" value="GNAT_YJDJ"/>
</dbReference>
<dbReference type="PROSITE" id="PS51729">
    <property type="entry name" value="GNAT_YJDJ"/>
    <property type="match status" value="1"/>
</dbReference>
<dbReference type="PANTHER" id="PTHR31435">
    <property type="entry name" value="PROTEIN NATD1"/>
    <property type="match status" value="1"/>
</dbReference>
<feature type="domain" description="N-acetyltransferase" evidence="1">
    <location>
        <begin position="16"/>
        <end position="101"/>
    </location>
</feature>
<dbReference type="EMBL" id="BAAAFN010000008">
    <property type="protein sequence ID" value="GAA0222887.1"/>
    <property type="molecule type" value="Genomic_DNA"/>
</dbReference>
<gene>
    <name evidence="2" type="ORF">GCM10009125_09900</name>
</gene>
<dbReference type="InterPro" id="IPR045057">
    <property type="entry name" value="Gcn5-rel_NAT"/>
</dbReference>
<comment type="caution">
    <text evidence="2">The sequence shown here is derived from an EMBL/GenBank/DDBJ whole genome shotgun (WGS) entry which is preliminary data.</text>
</comment>
<keyword evidence="3" id="KW-1185">Reference proteome</keyword>
<sequence length="101" mass="11227">MSSESRAAARPTRAVRHDEAAHRFEWTEDGHFCVLDYTLDGKVASFTHTGVPSAVGGRGIAADLVRTGLDTARARGWRIRPLCSYVAAFIRRHPEYQDLVD</sequence>
<accession>A0ABN0TJ02</accession>
<evidence type="ECO:0000313" key="3">
    <source>
        <dbReference type="Proteomes" id="UP001501176"/>
    </source>
</evidence>
<protein>
    <submittedName>
        <fullName evidence="2">GNAT family N-acetyltransferase</fullName>
    </submittedName>
</protein>
<organism evidence="2 3">
    <name type="scientific">Castellaniella daejeonensis</name>
    <dbReference type="NCBI Taxonomy" id="659013"/>
    <lineage>
        <taxon>Bacteria</taxon>
        <taxon>Pseudomonadati</taxon>
        <taxon>Pseudomonadota</taxon>
        <taxon>Betaproteobacteria</taxon>
        <taxon>Burkholderiales</taxon>
        <taxon>Alcaligenaceae</taxon>
        <taxon>Castellaniella</taxon>
    </lineage>
</organism>
<dbReference type="Pfam" id="PF14542">
    <property type="entry name" value="Acetyltransf_CG"/>
    <property type="match status" value="1"/>
</dbReference>
<name>A0ABN0TJ02_9BURK</name>